<dbReference type="EMBL" id="OY288114">
    <property type="protein sequence ID" value="CAJ0873110.1"/>
    <property type="molecule type" value="Genomic_DNA"/>
</dbReference>
<evidence type="ECO:0000256" key="7">
    <source>
        <dbReference type="SAM" id="Phobius"/>
    </source>
</evidence>
<keyword evidence="4 7" id="KW-0812">Transmembrane</keyword>
<feature type="transmembrane region" description="Helical" evidence="7">
    <location>
        <begin position="44"/>
        <end position="66"/>
    </location>
</feature>
<dbReference type="PANTHER" id="PTHR43738:SF1">
    <property type="entry name" value="HEMIN TRANSPORT SYSTEM PERMEASE PROTEIN HRTB-RELATED"/>
    <property type="match status" value="1"/>
</dbReference>
<keyword evidence="5 7" id="KW-1133">Transmembrane helix</keyword>
<dbReference type="Pfam" id="PF02687">
    <property type="entry name" value="FtsX"/>
    <property type="match status" value="1"/>
</dbReference>
<evidence type="ECO:0000259" key="9">
    <source>
        <dbReference type="Pfam" id="PF12704"/>
    </source>
</evidence>
<sequence length="403" mass="43583">MSSEISSLEPVRVDFDRPSSVSAIRPGMTLLIAWRNLIHDKLRFFVTLIGIAFSTLLMGIQLGMLLNFMHTTSIIIDHAGADIWIAARGALSVDLATPIQERRRFQALSVPGIERAEPYFLHFGFWQRSDGLRQTVIVIGVNADAEMGLPPSLTAGPGVREALASPDGIIIDELYAAKLGVTALGQTVEINDRRARVVGFTRGVRTFTQSPYVFTSLRNAKLFLRKADNDITYVLIKLKSGADPDGVIKELQSRIPGVDVLRATDFSLRSEMYWLFTTGAGALVISSALLALLVGIVISAQTLYASTMDRLPEYAVIRAMGGPRSYLYRIVIQQAVIGGALGSAIGLTVVAVIVSLTRDLSSPPEVPLWLGASIGCLSIVMCIGASALSLNKITAIDPVRAFR</sequence>
<dbReference type="InterPro" id="IPR003838">
    <property type="entry name" value="ABC3_permease_C"/>
</dbReference>
<gene>
    <name evidence="10" type="ORF">AMST5_02479</name>
</gene>
<feature type="domain" description="MacB-like periplasmic core" evidence="9">
    <location>
        <begin position="46"/>
        <end position="253"/>
    </location>
</feature>
<keyword evidence="2" id="KW-0813">Transport</keyword>
<evidence type="ECO:0000259" key="8">
    <source>
        <dbReference type="Pfam" id="PF02687"/>
    </source>
</evidence>
<dbReference type="Pfam" id="PF12704">
    <property type="entry name" value="MacB_PCD"/>
    <property type="match status" value="1"/>
</dbReference>
<evidence type="ECO:0000256" key="6">
    <source>
        <dbReference type="ARBA" id="ARBA00023136"/>
    </source>
</evidence>
<proteinExistence type="predicted"/>
<reference evidence="10" key="1">
    <citation type="submission" date="2023-07" db="EMBL/GenBank/DDBJ databases">
        <authorList>
            <person name="Pelsma A.J. K."/>
        </authorList>
    </citation>
    <scope>NUCLEOTIDE SEQUENCE</scope>
</reference>
<evidence type="ECO:0000256" key="4">
    <source>
        <dbReference type="ARBA" id="ARBA00022692"/>
    </source>
</evidence>
<feature type="transmembrane region" description="Helical" evidence="7">
    <location>
        <begin position="326"/>
        <end position="356"/>
    </location>
</feature>
<keyword evidence="3" id="KW-1003">Cell membrane</keyword>
<name>A0AA48M3U7_9ZZZZ</name>
<dbReference type="PANTHER" id="PTHR43738">
    <property type="entry name" value="ABC TRANSPORTER, MEMBRANE PROTEIN"/>
    <property type="match status" value="1"/>
</dbReference>
<evidence type="ECO:0008006" key="11">
    <source>
        <dbReference type="Google" id="ProtNLM"/>
    </source>
</evidence>
<evidence type="ECO:0000256" key="5">
    <source>
        <dbReference type="ARBA" id="ARBA00022989"/>
    </source>
</evidence>
<dbReference type="GO" id="GO:0005886">
    <property type="term" value="C:plasma membrane"/>
    <property type="evidence" value="ECO:0007669"/>
    <property type="project" value="UniProtKB-SubCell"/>
</dbReference>
<organism evidence="10">
    <name type="scientific">freshwater sediment metagenome</name>
    <dbReference type="NCBI Taxonomy" id="556182"/>
    <lineage>
        <taxon>unclassified sequences</taxon>
        <taxon>metagenomes</taxon>
        <taxon>ecological metagenomes</taxon>
    </lineage>
</organism>
<accession>A0AA48M3U7</accession>
<evidence type="ECO:0000313" key="10">
    <source>
        <dbReference type="EMBL" id="CAJ0873110.1"/>
    </source>
</evidence>
<protein>
    <recommendedName>
        <fullName evidence="11">ABC3 transporter permease protein domain-containing protein</fullName>
    </recommendedName>
</protein>
<feature type="transmembrane region" description="Helical" evidence="7">
    <location>
        <begin position="272"/>
        <end position="305"/>
    </location>
</feature>
<evidence type="ECO:0000256" key="3">
    <source>
        <dbReference type="ARBA" id="ARBA00022475"/>
    </source>
</evidence>
<feature type="transmembrane region" description="Helical" evidence="7">
    <location>
        <begin position="368"/>
        <end position="390"/>
    </location>
</feature>
<feature type="domain" description="ABC3 transporter permease C-terminal" evidence="8">
    <location>
        <begin position="287"/>
        <end position="398"/>
    </location>
</feature>
<dbReference type="InterPro" id="IPR051125">
    <property type="entry name" value="ABC-4/HrtB_transporter"/>
</dbReference>
<comment type="subcellular location">
    <subcellularLocation>
        <location evidence="1">Cell membrane</location>
        <topology evidence="1">Multi-pass membrane protein</topology>
    </subcellularLocation>
</comment>
<keyword evidence="6 7" id="KW-0472">Membrane</keyword>
<evidence type="ECO:0000256" key="2">
    <source>
        <dbReference type="ARBA" id="ARBA00022448"/>
    </source>
</evidence>
<dbReference type="InterPro" id="IPR025857">
    <property type="entry name" value="MacB_PCD"/>
</dbReference>
<dbReference type="AlphaFoldDB" id="A0AA48M3U7"/>
<evidence type="ECO:0000256" key="1">
    <source>
        <dbReference type="ARBA" id="ARBA00004651"/>
    </source>
</evidence>